<dbReference type="EMBL" id="CP019697">
    <property type="protein sequence ID" value="AQS50529.1"/>
    <property type="molecule type" value="Genomic_DNA"/>
</dbReference>
<dbReference type="AlphaFoldDB" id="A0A1U9JXS9"/>
<organism evidence="2 3">
    <name type="scientific">Paenalcaligenes hominis</name>
    <dbReference type="NCBI Taxonomy" id="643674"/>
    <lineage>
        <taxon>Bacteria</taxon>
        <taxon>Pseudomonadati</taxon>
        <taxon>Pseudomonadota</taxon>
        <taxon>Betaproteobacteria</taxon>
        <taxon>Burkholderiales</taxon>
        <taxon>Alcaligenaceae</taxon>
        <taxon>Paenalcaligenes</taxon>
    </lineage>
</organism>
<evidence type="ECO:0000259" key="1">
    <source>
        <dbReference type="Pfam" id="PF18737"/>
    </source>
</evidence>
<evidence type="ECO:0000313" key="2">
    <source>
        <dbReference type="EMBL" id="AQS50529.1"/>
    </source>
</evidence>
<dbReference type="InterPro" id="IPR040788">
    <property type="entry name" value="HEPN_MAE_28990"/>
</dbReference>
<accession>A0A1U9JXS9</accession>
<gene>
    <name evidence="2" type="ORF">PAEH1_01355</name>
</gene>
<sequence length="239" mass="27474">MNYVKDVFERRVKDIETYFELVEKIEVALGAGNARLKTDNSYYQIKAEQQKMIYASVYLHLYNLIESTITTLIEAVERHAQTGINGQLALLTKKMQALYVKSVIEADSTASEEKRLEKALSLFEQALNLKPFEIKIPPGGGGNWDLMRIEEMSRKIGVPLKTPRDLKDRLARPYRNDQGAFFYIKSIRNQLAHGSLSFVECGEALVARDLNVLIEDVKAYLKFLIDSYERFLVTHQYKI</sequence>
<evidence type="ECO:0000313" key="3">
    <source>
        <dbReference type="Proteomes" id="UP000189369"/>
    </source>
</evidence>
<proteinExistence type="predicted"/>
<dbReference type="KEGG" id="phn:PAEH1_01355"/>
<dbReference type="OrthoDB" id="571721at2"/>
<reference evidence="2 3" key="1">
    <citation type="submission" date="2017-01" db="EMBL/GenBank/DDBJ databases">
        <title>Complete Genome Sequence of Paenalcaligenes hominis, Isolated from a paraplegic Patient with neurogenic bladder.</title>
        <authorList>
            <person name="Mukhopadhyay R."/>
            <person name="Joaquin J."/>
            <person name="Hogue R."/>
            <person name="Kilaru A."/>
            <person name="Jospin G."/>
            <person name="Mars K."/>
            <person name="Eisen J.A."/>
            <person name="Chaturvedi V."/>
        </authorList>
    </citation>
    <scope>NUCLEOTIDE SEQUENCE [LARGE SCALE GENOMIC DNA]</scope>
    <source>
        <strain evidence="2 3">15S00501</strain>
    </source>
</reference>
<dbReference type="Proteomes" id="UP000189369">
    <property type="component" value="Chromosome"/>
</dbReference>
<dbReference type="Pfam" id="PF18737">
    <property type="entry name" value="HEPN_MAE_28990"/>
    <property type="match status" value="1"/>
</dbReference>
<name>A0A1U9JXS9_9BURK</name>
<protein>
    <recommendedName>
        <fullName evidence="1">MAE-28990/MAE-18760-like HEPN domain-containing protein</fullName>
    </recommendedName>
</protein>
<feature type="domain" description="MAE-28990/MAE-18760-like HEPN" evidence="1">
    <location>
        <begin position="8"/>
        <end position="233"/>
    </location>
</feature>